<proteinExistence type="predicted"/>
<feature type="signal peptide" evidence="1">
    <location>
        <begin position="1"/>
        <end position="17"/>
    </location>
</feature>
<reference evidence="2" key="1">
    <citation type="submission" date="2015-07" db="EMBL/GenBank/DDBJ databases">
        <title>MeaNS - Measles Nucleotide Surveillance Program.</title>
        <authorList>
            <person name="Tran T."/>
            <person name="Druce J."/>
        </authorList>
    </citation>
    <scope>NUCLEOTIDE SEQUENCE</scope>
    <source>
        <strain evidence="2">UCB-OBI-ISO-001</strain>
        <tissue evidence="2">Gonad</tissue>
    </source>
</reference>
<feature type="chain" id="PRO_5005583368" evidence="1">
    <location>
        <begin position="18"/>
        <end position="57"/>
    </location>
</feature>
<protein>
    <submittedName>
        <fullName evidence="2">Uncharacterized protein</fullName>
    </submittedName>
</protein>
<gene>
    <name evidence="2" type="ORF">OCBIM_22024600mg</name>
</gene>
<evidence type="ECO:0000313" key="2">
    <source>
        <dbReference type="EMBL" id="KOF82972.1"/>
    </source>
</evidence>
<sequence>MDKGGLLLLTSLSTTLKFLIPAGSLVKFVQPHSYQEWGVKLRNISSTSDNKVPGDIQ</sequence>
<evidence type="ECO:0000256" key="1">
    <source>
        <dbReference type="SAM" id="SignalP"/>
    </source>
</evidence>
<name>A0A0L8H1A6_OCTBM</name>
<dbReference type="AlphaFoldDB" id="A0A0L8H1A6"/>
<keyword evidence="1" id="KW-0732">Signal</keyword>
<accession>A0A0L8H1A6</accession>
<organism evidence="2">
    <name type="scientific">Octopus bimaculoides</name>
    <name type="common">California two-spotted octopus</name>
    <dbReference type="NCBI Taxonomy" id="37653"/>
    <lineage>
        <taxon>Eukaryota</taxon>
        <taxon>Metazoa</taxon>
        <taxon>Spiralia</taxon>
        <taxon>Lophotrochozoa</taxon>
        <taxon>Mollusca</taxon>
        <taxon>Cephalopoda</taxon>
        <taxon>Coleoidea</taxon>
        <taxon>Octopodiformes</taxon>
        <taxon>Octopoda</taxon>
        <taxon>Incirrata</taxon>
        <taxon>Octopodidae</taxon>
        <taxon>Octopus</taxon>
    </lineage>
</organism>
<dbReference type="EMBL" id="KQ419601">
    <property type="protein sequence ID" value="KOF82972.1"/>
    <property type="molecule type" value="Genomic_DNA"/>
</dbReference>